<proteinExistence type="predicted"/>
<gene>
    <name evidence="2" type="ORF">GF068_26675</name>
</gene>
<organism evidence="2 3">
    <name type="scientific">Polyangium spumosum</name>
    <dbReference type="NCBI Taxonomy" id="889282"/>
    <lineage>
        <taxon>Bacteria</taxon>
        <taxon>Pseudomonadati</taxon>
        <taxon>Myxococcota</taxon>
        <taxon>Polyangia</taxon>
        <taxon>Polyangiales</taxon>
        <taxon>Polyangiaceae</taxon>
        <taxon>Polyangium</taxon>
    </lineage>
</organism>
<reference evidence="2 3" key="1">
    <citation type="submission" date="2019-10" db="EMBL/GenBank/DDBJ databases">
        <title>A soil myxobacterium in the family Polyangiaceae.</title>
        <authorList>
            <person name="Li Y."/>
            <person name="Wang J."/>
        </authorList>
    </citation>
    <scope>NUCLEOTIDE SEQUENCE [LARGE SCALE GENOMIC DNA]</scope>
    <source>
        <strain evidence="2 3">DSM 14734</strain>
    </source>
</reference>
<evidence type="ECO:0000313" key="2">
    <source>
        <dbReference type="EMBL" id="MRG95475.1"/>
    </source>
</evidence>
<keyword evidence="1" id="KW-0812">Transmembrane</keyword>
<dbReference type="OrthoDB" id="3773715at2"/>
<protein>
    <submittedName>
        <fullName evidence="2">Uncharacterized protein</fullName>
    </submittedName>
</protein>
<keyword evidence="1" id="KW-0472">Membrane</keyword>
<dbReference type="Proteomes" id="UP000440224">
    <property type="component" value="Unassembled WGS sequence"/>
</dbReference>
<feature type="transmembrane region" description="Helical" evidence="1">
    <location>
        <begin position="276"/>
        <end position="301"/>
    </location>
</feature>
<dbReference type="EMBL" id="WJIE01000008">
    <property type="protein sequence ID" value="MRG95475.1"/>
    <property type="molecule type" value="Genomic_DNA"/>
</dbReference>
<sequence>MHDAPPAEVLVVAAPSQDGRASRIIERLEERGLHAKRWPDDDDGADPARSLARAGKAAAAIVLLADGSFAAGKIGAPEELVPALVKLTDKLLLVAVDRAALAPLVDLRADVLPARGGLAELDEGAARDVERHVAHEVLAEVDRSHAPERTDAFDEYRLLFDSTERLVERRRGTTQTFLTVNAGLSAVVAFLVKDLALEGARLALVTIPLFLIGVLACRLWKRTILQYEALVDWRYRQLRRMERRRFVGSYRLFTREWEGLYAPRAKKRFGFSELEATVPTTFLALYALGLLFALASLAGLLDRLLP</sequence>
<evidence type="ECO:0000256" key="1">
    <source>
        <dbReference type="SAM" id="Phobius"/>
    </source>
</evidence>
<evidence type="ECO:0000313" key="3">
    <source>
        <dbReference type="Proteomes" id="UP000440224"/>
    </source>
</evidence>
<accession>A0A6N7PYW4</accession>
<comment type="caution">
    <text evidence="2">The sequence shown here is derived from an EMBL/GenBank/DDBJ whole genome shotgun (WGS) entry which is preliminary data.</text>
</comment>
<dbReference type="InterPro" id="IPR056918">
    <property type="entry name" value="8xMP"/>
</dbReference>
<keyword evidence="3" id="KW-1185">Reference proteome</keyword>
<dbReference type="Pfam" id="PF24838">
    <property type="entry name" value="8xMP"/>
    <property type="match status" value="1"/>
</dbReference>
<dbReference type="AlphaFoldDB" id="A0A6N7PYW4"/>
<name>A0A6N7PYW4_9BACT</name>
<keyword evidence="1" id="KW-1133">Transmembrane helix</keyword>
<dbReference type="RefSeq" id="WP_153822299.1">
    <property type="nucleotide sequence ID" value="NZ_WJIE01000008.1"/>
</dbReference>